<comment type="caution">
    <text evidence="2">The sequence shown here is derived from an EMBL/GenBank/DDBJ whole genome shotgun (WGS) entry which is preliminary data.</text>
</comment>
<protein>
    <submittedName>
        <fullName evidence="2">Uncharacterized protein</fullName>
    </submittedName>
</protein>
<dbReference type="Proteomes" id="UP000823388">
    <property type="component" value="Chromosome 7N"/>
</dbReference>
<dbReference type="EMBL" id="CM029050">
    <property type="protein sequence ID" value="KAG2565114.1"/>
    <property type="molecule type" value="Genomic_DNA"/>
</dbReference>
<accession>A0A8T0Q494</accession>
<dbReference type="AlphaFoldDB" id="A0A8T0Q494"/>
<evidence type="ECO:0000313" key="3">
    <source>
        <dbReference type="Proteomes" id="UP000823388"/>
    </source>
</evidence>
<name>A0A8T0Q494_PANVG</name>
<reference evidence="2" key="1">
    <citation type="submission" date="2020-05" db="EMBL/GenBank/DDBJ databases">
        <title>WGS assembly of Panicum virgatum.</title>
        <authorList>
            <person name="Lovell J.T."/>
            <person name="Jenkins J."/>
            <person name="Shu S."/>
            <person name="Juenger T.E."/>
            <person name="Schmutz J."/>
        </authorList>
    </citation>
    <scope>NUCLEOTIDE SEQUENCE</scope>
    <source>
        <strain evidence="2">AP13</strain>
    </source>
</reference>
<feature type="region of interest" description="Disordered" evidence="1">
    <location>
        <begin position="1"/>
        <end position="26"/>
    </location>
</feature>
<evidence type="ECO:0000256" key="1">
    <source>
        <dbReference type="SAM" id="MobiDB-lite"/>
    </source>
</evidence>
<feature type="compositionally biased region" description="Low complexity" evidence="1">
    <location>
        <begin position="13"/>
        <end position="26"/>
    </location>
</feature>
<sequence>MSGRCGPRFMAASPRGPRSPPLSGSLDLAGGTGARWGCLGGRGGCVHGGQGGCAAGPGGEAGAVLPGRLEEPRDKPLGGSQLDVGRIAFQVDVGWGFASGAYISGSLESGGHPPPAGHFFSFSLFSECFSVIFRSSLLIAIWGRFLGANRC</sequence>
<organism evidence="2 3">
    <name type="scientific">Panicum virgatum</name>
    <name type="common">Blackwell switchgrass</name>
    <dbReference type="NCBI Taxonomy" id="38727"/>
    <lineage>
        <taxon>Eukaryota</taxon>
        <taxon>Viridiplantae</taxon>
        <taxon>Streptophyta</taxon>
        <taxon>Embryophyta</taxon>
        <taxon>Tracheophyta</taxon>
        <taxon>Spermatophyta</taxon>
        <taxon>Magnoliopsida</taxon>
        <taxon>Liliopsida</taxon>
        <taxon>Poales</taxon>
        <taxon>Poaceae</taxon>
        <taxon>PACMAD clade</taxon>
        <taxon>Panicoideae</taxon>
        <taxon>Panicodae</taxon>
        <taxon>Paniceae</taxon>
        <taxon>Panicinae</taxon>
        <taxon>Panicum</taxon>
        <taxon>Panicum sect. Hiantes</taxon>
    </lineage>
</organism>
<keyword evidence="3" id="KW-1185">Reference proteome</keyword>
<evidence type="ECO:0000313" key="2">
    <source>
        <dbReference type="EMBL" id="KAG2565114.1"/>
    </source>
</evidence>
<proteinExistence type="predicted"/>
<gene>
    <name evidence="2" type="ORF">PVAP13_7NG097400</name>
</gene>